<evidence type="ECO:0000256" key="2">
    <source>
        <dbReference type="SAM" id="SignalP"/>
    </source>
</evidence>
<accession>A0A804P2Z1</accession>
<keyword evidence="2" id="KW-0732">Signal</keyword>
<sequence>MWPAATMFALGFLLCPFPALSPSARNLTALLPELRDLFGSLYRHCRQEFVLLASTRRRRRAQRVGVAIDSSHVAAPDADAAGRAHPVLDSSHLAAPDDDAAGRASSPPRTGC</sequence>
<dbReference type="Proteomes" id="UP000007305">
    <property type="component" value="Chromosome 4"/>
</dbReference>
<dbReference type="InParanoid" id="A0A804P2Z1"/>
<reference evidence="4" key="1">
    <citation type="journal article" date="2009" name="Science">
        <title>The B73 maize genome: complexity, diversity, and dynamics.</title>
        <authorList>
            <person name="Schnable P.S."/>
            <person name="Ware D."/>
            <person name="Fulton R.S."/>
            <person name="Stein J.C."/>
            <person name="Wei F."/>
            <person name="Pasternak S."/>
            <person name="Liang C."/>
            <person name="Zhang J."/>
            <person name="Fulton L."/>
            <person name="Graves T.A."/>
            <person name="Minx P."/>
            <person name="Reily A.D."/>
            <person name="Courtney L."/>
            <person name="Kruchowski S.S."/>
            <person name="Tomlinson C."/>
            <person name="Strong C."/>
            <person name="Delehaunty K."/>
            <person name="Fronick C."/>
            <person name="Courtney B."/>
            <person name="Rock S.M."/>
            <person name="Belter E."/>
            <person name="Du F."/>
            <person name="Kim K."/>
            <person name="Abbott R.M."/>
            <person name="Cotton M."/>
            <person name="Levy A."/>
            <person name="Marchetto P."/>
            <person name="Ochoa K."/>
            <person name="Jackson S.M."/>
            <person name="Gillam B."/>
            <person name="Chen W."/>
            <person name="Yan L."/>
            <person name="Higginbotham J."/>
            <person name="Cardenas M."/>
            <person name="Waligorski J."/>
            <person name="Applebaum E."/>
            <person name="Phelps L."/>
            <person name="Falcone J."/>
            <person name="Kanchi K."/>
            <person name="Thane T."/>
            <person name="Scimone A."/>
            <person name="Thane N."/>
            <person name="Henke J."/>
            <person name="Wang T."/>
            <person name="Ruppert J."/>
            <person name="Shah N."/>
            <person name="Rotter K."/>
            <person name="Hodges J."/>
            <person name="Ingenthron E."/>
            <person name="Cordes M."/>
            <person name="Kohlberg S."/>
            <person name="Sgro J."/>
            <person name="Delgado B."/>
            <person name="Mead K."/>
            <person name="Chinwalla A."/>
            <person name="Leonard S."/>
            <person name="Crouse K."/>
            <person name="Collura K."/>
            <person name="Kudrna D."/>
            <person name="Currie J."/>
            <person name="He R."/>
            <person name="Angelova A."/>
            <person name="Rajasekar S."/>
            <person name="Mueller T."/>
            <person name="Lomeli R."/>
            <person name="Scara G."/>
            <person name="Ko A."/>
            <person name="Delaney K."/>
            <person name="Wissotski M."/>
            <person name="Lopez G."/>
            <person name="Campos D."/>
            <person name="Braidotti M."/>
            <person name="Ashley E."/>
            <person name="Golser W."/>
            <person name="Kim H."/>
            <person name="Lee S."/>
            <person name="Lin J."/>
            <person name="Dujmic Z."/>
            <person name="Kim W."/>
            <person name="Talag J."/>
            <person name="Zuccolo A."/>
            <person name="Fan C."/>
            <person name="Sebastian A."/>
            <person name="Kramer M."/>
            <person name="Spiegel L."/>
            <person name="Nascimento L."/>
            <person name="Zutavern T."/>
            <person name="Miller B."/>
            <person name="Ambroise C."/>
            <person name="Muller S."/>
            <person name="Spooner W."/>
            <person name="Narechania A."/>
            <person name="Ren L."/>
            <person name="Wei S."/>
            <person name="Kumari S."/>
            <person name="Faga B."/>
            <person name="Levy M.J."/>
            <person name="McMahan L."/>
            <person name="Van Buren P."/>
            <person name="Vaughn M.W."/>
            <person name="Ying K."/>
            <person name="Yeh C.-T."/>
            <person name="Emrich S.J."/>
            <person name="Jia Y."/>
            <person name="Kalyanaraman A."/>
            <person name="Hsia A.-P."/>
            <person name="Barbazuk W.B."/>
            <person name="Baucom R.S."/>
            <person name="Brutnell T.P."/>
            <person name="Carpita N.C."/>
            <person name="Chaparro C."/>
            <person name="Chia J.-M."/>
            <person name="Deragon J.-M."/>
            <person name="Estill J.C."/>
            <person name="Fu Y."/>
            <person name="Jeddeloh J.A."/>
            <person name="Han Y."/>
            <person name="Lee H."/>
            <person name="Li P."/>
            <person name="Lisch D.R."/>
            <person name="Liu S."/>
            <person name="Liu Z."/>
            <person name="Nagel D.H."/>
            <person name="McCann M.C."/>
            <person name="SanMiguel P."/>
            <person name="Myers A.M."/>
            <person name="Nettleton D."/>
            <person name="Nguyen J."/>
            <person name="Penning B.W."/>
            <person name="Ponnala L."/>
            <person name="Schneider K.L."/>
            <person name="Schwartz D.C."/>
            <person name="Sharma A."/>
            <person name="Soderlund C."/>
            <person name="Springer N.M."/>
            <person name="Sun Q."/>
            <person name="Wang H."/>
            <person name="Waterman M."/>
            <person name="Westerman R."/>
            <person name="Wolfgruber T.K."/>
            <person name="Yang L."/>
            <person name="Yu Y."/>
            <person name="Zhang L."/>
            <person name="Zhou S."/>
            <person name="Zhu Q."/>
            <person name="Bennetzen J.L."/>
            <person name="Dawe R.K."/>
            <person name="Jiang J."/>
            <person name="Jiang N."/>
            <person name="Presting G.G."/>
            <person name="Wessler S.R."/>
            <person name="Aluru S."/>
            <person name="Martienssen R.A."/>
            <person name="Clifton S.W."/>
            <person name="McCombie W.R."/>
            <person name="Wing R.A."/>
            <person name="Wilson R.K."/>
        </authorList>
    </citation>
    <scope>NUCLEOTIDE SEQUENCE [LARGE SCALE GENOMIC DNA]</scope>
    <source>
        <strain evidence="4">cv. B73</strain>
    </source>
</reference>
<reference evidence="3" key="2">
    <citation type="submission" date="2019-07" db="EMBL/GenBank/DDBJ databases">
        <authorList>
            <person name="Seetharam A."/>
            <person name="Woodhouse M."/>
            <person name="Cannon E."/>
        </authorList>
    </citation>
    <scope>NUCLEOTIDE SEQUENCE [LARGE SCALE GENOMIC DNA]</scope>
    <source>
        <strain evidence="3">cv. B73</strain>
    </source>
</reference>
<proteinExistence type="predicted"/>
<dbReference type="AlphaFoldDB" id="A0A804P2Z1"/>
<evidence type="ECO:0000313" key="4">
    <source>
        <dbReference type="Proteomes" id="UP000007305"/>
    </source>
</evidence>
<keyword evidence="4" id="KW-1185">Reference proteome</keyword>
<evidence type="ECO:0000313" key="3">
    <source>
        <dbReference type="EnsemblPlants" id="Zm00001eb204990_P001"/>
    </source>
</evidence>
<dbReference type="EnsemblPlants" id="Zm00001eb204990_T001">
    <property type="protein sequence ID" value="Zm00001eb204990_P001"/>
    <property type="gene ID" value="Zm00001eb204990"/>
</dbReference>
<evidence type="ECO:0000256" key="1">
    <source>
        <dbReference type="SAM" id="MobiDB-lite"/>
    </source>
</evidence>
<feature type="region of interest" description="Disordered" evidence="1">
    <location>
        <begin position="77"/>
        <end position="112"/>
    </location>
</feature>
<name>A0A804P2Z1_MAIZE</name>
<protein>
    <recommendedName>
        <fullName evidence="5">Secreted protein</fullName>
    </recommendedName>
</protein>
<feature type="signal peptide" evidence="2">
    <location>
        <begin position="1"/>
        <end position="21"/>
    </location>
</feature>
<evidence type="ECO:0008006" key="5">
    <source>
        <dbReference type="Google" id="ProtNLM"/>
    </source>
</evidence>
<organism evidence="3 4">
    <name type="scientific">Zea mays</name>
    <name type="common">Maize</name>
    <dbReference type="NCBI Taxonomy" id="4577"/>
    <lineage>
        <taxon>Eukaryota</taxon>
        <taxon>Viridiplantae</taxon>
        <taxon>Streptophyta</taxon>
        <taxon>Embryophyta</taxon>
        <taxon>Tracheophyta</taxon>
        <taxon>Spermatophyta</taxon>
        <taxon>Magnoliopsida</taxon>
        <taxon>Liliopsida</taxon>
        <taxon>Poales</taxon>
        <taxon>Poaceae</taxon>
        <taxon>PACMAD clade</taxon>
        <taxon>Panicoideae</taxon>
        <taxon>Andropogonodae</taxon>
        <taxon>Andropogoneae</taxon>
        <taxon>Tripsacinae</taxon>
        <taxon>Zea</taxon>
    </lineage>
</organism>
<feature type="chain" id="PRO_5032890445" description="Secreted protein" evidence="2">
    <location>
        <begin position="22"/>
        <end position="112"/>
    </location>
</feature>
<dbReference type="Gramene" id="Zm00001eb204990_T001">
    <property type="protein sequence ID" value="Zm00001eb204990_P001"/>
    <property type="gene ID" value="Zm00001eb204990"/>
</dbReference>
<reference evidence="3" key="3">
    <citation type="submission" date="2021-05" db="UniProtKB">
        <authorList>
            <consortium name="EnsemblPlants"/>
        </authorList>
    </citation>
    <scope>IDENTIFICATION</scope>
    <source>
        <strain evidence="3">cv. B73</strain>
    </source>
</reference>